<name>A0A8H4U1J7_9HYPO</name>
<evidence type="ECO:0000256" key="2">
    <source>
        <dbReference type="SAM" id="MobiDB-lite"/>
    </source>
</evidence>
<reference evidence="3" key="2">
    <citation type="submission" date="2020-05" db="EMBL/GenBank/DDBJ databases">
        <authorList>
            <person name="Kim H.-S."/>
            <person name="Proctor R.H."/>
            <person name="Brown D.W."/>
        </authorList>
    </citation>
    <scope>NUCLEOTIDE SEQUENCE</scope>
    <source>
        <strain evidence="3">NRRL 20472</strain>
    </source>
</reference>
<gene>
    <name evidence="3" type="ORF">FSARC_4486</name>
</gene>
<dbReference type="OrthoDB" id="5398685at2759"/>
<feature type="coiled-coil region" evidence="1">
    <location>
        <begin position="47"/>
        <end position="74"/>
    </location>
</feature>
<dbReference type="AlphaFoldDB" id="A0A8H4U1J7"/>
<proteinExistence type="predicted"/>
<evidence type="ECO:0000313" key="4">
    <source>
        <dbReference type="Proteomes" id="UP000622797"/>
    </source>
</evidence>
<dbReference type="Proteomes" id="UP000622797">
    <property type="component" value="Unassembled WGS sequence"/>
</dbReference>
<feature type="region of interest" description="Disordered" evidence="2">
    <location>
        <begin position="79"/>
        <end position="123"/>
    </location>
</feature>
<feature type="compositionally biased region" description="Basic and acidic residues" evidence="2">
    <location>
        <begin position="114"/>
        <end position="123"/>
    </location>
</feature>
<dbReference type="EMBL" id="JABEXW010000209">
    <property type="protein sequence ID" value="KAF4968068.1"/>
    <property type="molecule type" value="Genomic_DNA"/>
</dbReference>
<keyword evidence="1" id="KW-0175">Coiled coil</keyword>
<evidence type="ECO:0000256" key="1">
    <source>
        <dbReference type="SAM" id="Coils"/>
    </source>
</evidence>
<reference evidence="3" key="1">
    <citation type="journal article" date="2020" name="BMC Genomics">
        <title>Correction to: Identification and distribution of gene clusters required for synthesis of sphingolipid metabolism inhibitors in diverse species of the filamentous fungus Fusarium.</title>
        <authorList>
            <person name="Kim H.S."/>
            <person name="Lohmar J.M."/>
            <person name="Busman M."/>
            <person name="Brown D.W."/>
            <person name="Naumann T.A."/>
            <person name="Divon H.H."/>
            <person name="Lysoe E."/>
            <person name="Uhlig S."/>
            <person name="Proctor R.H."/>
        </authorList>
    </citation>
    <scope>NUCLEOTIDE SEQUENCE</scope>
    <source>
        <strain evidence="3">NRRL 20472</strain>
    </source>
</reference>
<accession>A0A8H4U1J7</accession>
<sequence length="123" mass="12763">MNMAFDKAQDAILQCSWSLGELSEHLTTVPESLKHDLRKIEISLGLLPRGEQAAAALENNLSNLEGRLDAILAALEAKEAPQSSTTATAAMAEPSTKATGAADGKLQGGSGSDDAAKDKKDTA</sequence>
<organism evidence="3 4">
    <name type="scientific">Fusarium sarcochroum</name>
    <dbReference type="NCBI Taxonomy" id="1208366"/>
    <lineage>
        <taxon>Eukaryota</taxon>
        <taxon>Fungi</taxon>
        <taxon>Dikarya</taxon>
        <taxon>Ascomycota</taxon>
        <taxon>Pezizomycotina</taxon>
        <taxon>Sordariomycetes</taxon>
        <taxon>Hypocreomycetidae</taxon>
        <taxon>Hypocreales</taxon>
        <taxon>Nectriaceae</taxon>
        <taxon>Fusarium</taxon>
        <taxon>Fusarium lateritium species complex</taxon>
    </lineage>
</organism>
<evidence type="ECO:0000313" key="3">
    <source>
        <dbReference type="EMBL" id="KAF4968068.1"/>
    </source>
</evidence>
<protein>
    <submittedName>
        <fullName evidence="3">Uncharacterized protein</fullName>
    </submittedName>
</protein>
<comment type="caution">
    <text evidence="3">The sequence shown here is derived from an EMBL/GenBank/DDBJ whole genome shotgun (WGS) entry which is preliminary data.</text>
</comment>
<keyword evidence="4" id="KW-1185">Reference proteome</keyword>